<dbReference type="AlphaFoldDB" id="A0AAE0YH24"/>
<sequence length="66" mass="7259">MTSKLCFEPEGHGDLNLATWSSGLLLLLPLPLPMFSACRKSSSVQELSRHEMGVVRSKENTDDLGK</sequence>
<reference evidence="1" key="1">
    <citation type="journal article" date="2023" name="G3 (Bethesda)">
        <title>A reference genome for the long-term kleptoplast-retaining sea slug Elysia crispata morphotype clarki.</title>
        <authorList>
            <person name="Eastman K.E."/>
            <person name="Pendleton A.L."/>
            <person name="Shaikh M.A."/>
            <person name="Suttiyut T."/>
            <person name="Ogas R."/>
            <person name="Tomko P."/>
            <person name="Gavelis G."/>
            <person name="Widhalm J.R."/>
            <person name="Wisecaver J.H."/>
        </authorList>
    </citation>
    <scope>NUCLEOTIDE SEQUENCE</scope>
    <source>
        <strain evidence="1">ECLA1</strain>
    </source>
</reference>
<keyword evidence="2" id="KW-1185">Reference proteome</keyword>
<comment type="caution">
    <text evidence="1">The sequence shown here is derived from an EMBL/GenBank/DDBJ whole genome shotgun (WGS) entry which is preliminary data.</text>
</comment>
<dbReference type="Proteomes" id="UP001283361">
    <property type="component" value="Unassembled WGS sequence"/>
</dbReference>
<name>A0AAE0YH24_9GAST</name>
<dbReference type="EMBL" id="JAWDGP010006253">
    <property type="protein sequence ID" value="KAK3744730.1"/>
    <property type="molecule type" value="Genomic_DNA"/>
</dbReference>
<gene>
    <name evidence="1" type="ORF">RRG08_062378</name>
</gene>
<evidence type="ECO:0000313" key="2">
    <source>
        <dbReference type="Proteomes" id="UP001283361"/>
    </source>
</evidence>
<evidence type="ECO:0000313" key="1">
    <source>
        <dbReference type="EMBL" id="KAK3744730.1"/>
    </source>
</evidence>
<organism evidence="1 2">
    <name type="scientific">Elysia crispata</name>
    <name type="common">lettuce slug</name>
    <dbReference type="NCBI Taxonomy" id="231223"/>
    <lineage>
        <taxon>Eukaryota</taxon>
        <taxon>Metazoa</taxon>
        <taxon>Spiralia</taxon>
        <taxon>Lophotrochozoa</taxon>
        <taxon>Mollusca</taxon>
        <taxon>Gastropoda</taxon>
        <taxon>Heterobranchia</taxon>
        <taxon>Euthyneura</taxon>
        <taxon>Panpulmonata</taxon>
        <taxon>Sacoglossa</taxon>
        <taxon>Placobranchoidea</taxon>
        <taxon>Plakobranchidae</taxon>
        <taxon>Elysia</taxon>
    </lineage>
</organism>
<accession>A0AAE0YH24</accession>
<protein>
    <submittedName>
        <fullName evidence="1">Uncharacterized protein</fullName>
    </submittedName>
</protein>
<proteinExistence type="predicted"/>